<organism evidence="1 2">
    <name type="scientific">Candidatus Roizmanbacteria bacterium CG07_land_8_20_14_0_80_34_15</name>
    <dbReference type="NCBI Taxonomy" id="1974849"/>
    <lineage>
        <taxon>Bacteria</taxon>
        <taxon>Candidatus Roizmaniibacteriota</taxon>
    </lineage>
</organism>
<comment type="caution">
    <text evidence="1">The sequence shown here is derived from an EMBL/GenBank/DDBJ whole genome shotgun (WGS) entry which is preliminary data.</text>
</comment>
<gene>
    <name evidence="1" type="ORF">COT02_03115</name>
</gene>
<dbReference type="AlphaFoldDB" id="A0A2M6YU46"/>
<evidence type="ECO:0000313" key="2">
    <source>
        <dbReference type="Proteomes" id="UP000230184"/>
    </source>
</evidence>
<feature type="non-terminal residue" evidence="1">
    <location>
        <position position="1"/>
    </location>
</feature>
<proteinExistence type="predicted"/>
<sequence length="43" mass="5211">PMDLKVVLIKYLDQLIEPVRRHFEENTEAKKLLEQVRSFQVTR</sequence>
<keyword evidence="1" id="KW-0436">Ligase</keyword>
<dbReference type="InterPro" id="IPR014729">
    <property type="entry name" value="Rossmann-like_a/b/a_fold"/>
</dbReference>
<reference evidence="2" key="1">
    <citation type="submission" date="2017-09" db="EMBL/GenBank/DDBJ databases">
        <title>Depth-based differentiation of microbial function through sediment-hosted aquifers and enrichment of novel symbionts in the deep terrestrial subsurface.</title>
        <authorList>
            <person name="Probst A.J."/>
            <person name="Ladd B."/>
            <person name="Jarett J.K."/>
            <person name="Geller-Mcgrath D.E."/>
            <person name="Sieber C.M.K."/>
            <person name="Emerson J.B."/>
            <person name="Anantharaman K."/>
            <person name="Thomas B.C."/>
            <person name="Malmstrom R."/>
            <person name="Stieglmeier M."/>
            <person name="Klingl A."/>
            <person name="Woyke T."/>
            <person name="Ryan C.M."/>
            <person name="Banfield J.F."/>
        </authorList>
    </citation>
    <scope>NUCLEOTIDE SEQUENCE [LARGE SCALE GENOMIC DNA]</scope>
</reference>
<name>A0A2M6YU46_9BACT</name>
<dbReference type="Proteomes" id="UP000230184">
    <property type="component" value="Unassembled WGS sequence"/>
</dbReference>
<evidence type="ECO:0000313" key="1">
    <source>
        <dbReference type="EMBL" id="PIU36993.1"/>
    </source>
</evidence>
<dbReference type="EMBL" id="PEWY01000089">
    <property type="protein sequence ID" value="PIU36993.1"/>
    <property type="molecule type" value="Genomic_DNA"/>
</dbReference>
<dbReference type="GO" id="GO:0016874">
    <property type="term" value="F:ligase activity"/>
    <property type="evidence" value="ECO:0007669"/>
    <property type="project" value="UniProtKB-KW"/>
</dbReference>
<accession>A0A2M6YU46</accession>
<dbReference type="Gene3D" id="3.40.50.620">
    <property type="entry name" value="HUPs"/>
    <property type="match status" value="1"/>
</dbReference>
<protein>
    <submittedName>
        <fullName evidence="1">Tyrosine--tRNA ligase</fullName>
    </submittedName>
</protein>